<feature type="active site" description="Proton donor" evidence="7">
    <location>
        <position position="256"/>
    </location>
</feature>
<dbReference type="Gene3D" id="2.40.30.140">
    <property type="match status" value="1"/>
</dbReference>
<reference evidence="10" key="1">
    <citation type="journal article" date="2021" name="PeerJ">
        <title>Extensive microbial diversity within the chicken gut microbiome revealed by metagenomics and culture.</title>
        <authorList>
            <person name="Gilroy R."/>
            <person name="Ravi A."/>
            <person name="Getino M."/>
            <person name="Pursley I."/>
            <person name="Horton D.L."/>
            <person name="Alikhan N.F."/>
            <person name="Baker D."/>
            <person name="Gharbi K."/>
            <person name="Hall N."/>
            <person name="Watson M."/>
            <person name="Adriaenssens E.M."/>
            <person name="Foster-Nyarko E."/>
            <person name="Jarju S."/>
            <person name="Secka A."/>
            <person name="Antonio M."/>
            <person name="Oren A."/>
            <person name="Chaudhuri R.R."/>
            <person name="La Ragione R."/>
            <person name="Hildebrand F."/>
            <person name="Pallen M.J."/>
        </authorList>
    </citation>
    <scope>NUCLEOTIDE SEQUENCE</scope>
    <source>
        <strain evidence="10">ChiHjej13B12-752</strain>
    </source>
</reference>
<dbReference type="Gene3D" id="3.20.20.80">
    <property type="entry name" value="Glycosidases"/>
    <property type="match status" value="1"/>
</dbReference>
<dbReference type="PIRSF" id="PIRSF001021">
    <property type="entry name" value="Alph-amls_thrmst"/>
    <property type="match status" value="1"/>
</dbReference>
<dbReference type="CDD" id="cd11318">
    <property type="entry name" value="AmyAc_bac_fung_AmyA"/>
    <property type="match status" value="1"/>
</dbReference>
<keyword evidence="4 10" id="KW-0378">Hydrolase</keyword>
<name>A0A9D1U0I0_9STAP</name>
<feature type="binding site" evidence="8">
    <location>
        <position position="195"/>
    </location>
    <ligand>
        <name>Ca(2+)</name>
        <dbReference type="ChEBI" id="CHEBI:29108"/>
        <label>1</label>
    </ligand>
</feature>
<evidence type="ECO:0000313" key="11">
    <source>
        <dbReference type="Proteomes" id="UP000823989"/>
    </source>
</evidence>
<organism evidence="10 11">
    <name type="scientific">Candidatus Salinicoccus stercoripullorum</name>
    <dbReference type="NCBI Taxonomy" id="2838756"/>
    <lineage>
        <taxon>Bacteria</taxon>
        <taxon>Bacillati</taxon>
        <taxon>Bacillota</taxon>
        <taxon>Bacilli</taxon>
        <taxon>Bacillales</taxon>
        <taxon>Staphylococcaceae</taxon>
        <taxon>Salinicoccus</taxon>
    </lineage>
</organism>
<feature type="active site" description="Nucleophile" evidence="7">
    <location>
        <position position="226"/>
    </location>
</feature>
<feature type="binding site" evidence="8">
    <location>
        <position position="400"/>
    </location>
    <ligand>
        <name>Ca(2+)</name>
        <dbReference type="ChEBI" id="CHEBI:29108"/>
        <label>3</label>
    </ligand>
</feature>
<sequence length="479" mass="55060">MQYFEWHSPDDGEHWNHLSKEAAKIKGQGFDAVWLPPPTKADHPSNPGYAAYDVYDLGEFDQKGSVRTKYGTKEQLQNAINACRETGLLVYLDLVMNHKAGGDEKETFKVVEVKEDDREEEIREPFDIEGYTYFDFPGRQGKHSDFKWNFNLFTGVDYDAKEERNGIFRIMGEDKDWSDNVDAEHGNYDYLMYADINYAHPEVQEEMIRWGKWLSDELDADGYRIDAAKHIDSNFIKRFIDEVAEHAGRDIYFFGEYWNPSLEANEDFLDDVSFDIDVFDVRLHYNFYTAGLEKETYNLTQIFDGSMVAENPSNAVTFVDNHDTQPGESLESFVADWFKQPAYSLILLRQDGYPCVFYGDYHGISGDHKVDGKRDEIDVLLDIRKKLAHGNQKDYFDHPDTIGWIRFGGEHTTGSGCAVVISNGLEEGFKKMHVGEIRTGEKWVDHTGNRADEITIDEEGNGVFYADSQSVSVYGKKMD</sequence>
<dbReference type="Proteomes" id="UP000823989">
    <property type="component" value="Unassembled WGS sequence"/>
</dbReference>
<evidence type="ECO:0000256" key="2">
    <source>
        <dbReference type="ARBA" id="ARBA00008061"/>
    </source>
</evidence>
<dbReference type="AlphaFoldDB" id="A0A9D1U0I0"/>
<feature type="domain" description="Glycosyl hydrolase family 13 catalytic" evidence="9">
    <location>
        <begin position="1"/>
        <end position="384"/>
    </location>
</feature>
<evidence type="ECO:0000256" key="3">
    <source>
        <dbReference type="ARBA" id="ARBA00022723"/>
    </source>
</evidence>
<dbReference type="GO" id="GO:0005975">
    <property type="term" value="P:carbohydrate metabolic process"/>
    <property type="evidence" value="ECO:0007669"/>
    <property type="project" value="InterPro"/>
</dbReference>
<comment type="similarity">
    <text evidence="2">Belongs to the glycosyl hydrolase 13 family.</text>
</comment>
<dbReference type="Pfam" id="PF00128">
    <property type="entry name" value="Alpha-amylase"/>
    <property type="match status" value="1"/>
</dbReference>
<evidence type="ECO:0000313" key="10">
    <source>
        <dbReference type="EMBL" id="HIW13743.1"/>
    </source>
</evidence>
<dbReference type="GO" id="GO:0005509">
    <property type="term" value="F:calcium ion binding"/>
    <property type="evidence" value="ECO:0007669"/>
    <property type="project" value="InterPro"/>
</dbReference>
<keyword evidence="8" id="KW-0106">Calcium</keyword>
<dbReference type="SMART" id="SM00642">
    <property type="entry name" value="Aamy"/>
    <property type="match status" value="1"/>
</dbReference>
<evidence type="ECO:0000256" key="1">
    <source>
        <dbReference type="ARBA" id="ARBA00001913"/>
    </source>
</evidence>
<evidence type="ECO:0000256" key="5">
    <source>
        <dbReference type="ARBA" id="ARBA00023277"/>
    </source>
</evidence>
<feature type="binding site" evidence="8">
    <location>
        <position position="97"/>
    </location>
    <ligand>
        <name>Ca(2+)</name>
        <dbReference type="ChEBI" id="CHEBI:29108"/>
        <label>1</label>
    </ligand>
</feature>
<feature type="binding site" evidence="8">
    <location>
        <position position="230"/>
    </location>
    <ligand>
        <name>Ca(2+)</name>
        <dbReference type="ChEBI" id="CHEBI:29108"/>
        <label>1</label>
    </ligand>
</feature>
<keyword evidence="6 10" id="KW-0326">Glycosidase</keyword>
<dbReference type="NCBIfam" id="NF006968">
    <property type="entry name" value="PRK09441.1-1"/>
    <property type="match status" value="1"/>
</dbReference>
<dbReference type="GO" id="GO:0004556">
    <property type="term" value="F:alpha-amylase activity"/>
    <property type="evidence" value="ECO:0007669"/>
    <property type="project" value="UniProtKB-EC"/>
</dbReference>
<protein>
    <submittedName>
        <fullName evidence="10">Alpha-amylase</fullName>
        <ecNumber evidence="10">3.2.1.1</ecNumber>
    </submittedName>
</protein>
<dbReference type="PANTHER" id="PTHR43447">
    <property type="entry name" value="ALPHA-AMYLASE"/>
    <property type="match status" value="1"/>
</dbReference>
<evidence type="ECO:0000256" key="8">
    <source>
        <dbReference type="PIRSR" id="PIRSR001021-2"/>
    </source>
</evidence>
<keyword evidence="3 8" id="KW-0479">Metal-binding</keyword>
<dbReference type="InterPro" id="IPR013776">
    <property type="entry name" value="A-amylase_thermo"/>
</dbReference>
<evidence type="ECO:0000256" key="7">
    <source>
        <dbReference type="PIRSR" id="PIRSR001021-1"/>
    </source>
</evidence>
<accession>A0A9D1U0I0</accession>
<keyword evidence="5" id="KW-0119">Carbohydrate metabolism</keyword>
<dbReference type="SUPFAM" id="SSF51445">
    <property type="entry name" value="(Trans)glycosidases"/>
    <property type="match status" value="1"/>
</dbReference>
<proteinExistence type="inferred from homology"/>
<reference evidence="10" key="2">
    <citation type="submission" date="2021-04" db="EMBL/GenBank/DDBJ databases">
        <authorList>
            <person name="Gilroy R."/>
        </authorList>
    </citation>
    <scope>NUCLEOTIDE SEQUENCE</scope>
    <source>
        <strain evidence="10">ChiHjej13B12-752</strain>
    </source>
</reference>
<dbReference type="InterPro" id="IPR013780">
    <property type="entry name" value="Glyco_hydro_b"/>
</dbReference>
<evidence type="ECO:0000256" key="6">
    <source>
        <dbReference type="ARBA" id="ARBA00023295"/>
    </source>
</evidence>
<dbReference type="InterPro" id="IPR017853">
    <property type="entry name" value="GH"/>
</dbReference>
<dbReference type="NCBIfam" id="NF006969">
    <property type="entry name" value="PRK09441.1-2"/>
    <property type="match status" value="1"/>
</dbReference>
<dbReference type="EC" id="3.2.1.1" evidence="10"/>
<comment type="cofactor">
    <cofactor evidence="1">
        <name>Ca(2+)</name>
        <dbReference type="ChEBI" id="CHEBI:29108"/>
    </cofactor>
</comment>
<dbReference type="Gene3D" id="2.60.40.1180">
    <property type="entry name" value="Golgi alpha-mannosidase II"/>
    <property type="match status" value="1"/>
</dbReference>
<dbReference type="InterPro" id="IPR006047">
    <property type="entry name" value="GH13_cat_dom"/>
</dbReference>
<dbReference type="EMBL" id="DXHR01000035">
    <property type="protein sequence ID" value="HIW13743.1"/>
    <property type="molecule type" value="Genomic_DNA"/>
</dbReference>
<evidence type="ECO:0000256" key="4">
    <source>
        <dbReference type="ARBA" id="ARBA00022801"/>
    </source>
</evidence>
<feature type="binding site" evidence="8">
    <location>
        <position position="189"/>
    </location>
    <ligand>
        <name>Ca(2+)</name>
        <dbReference type="ChEBI" id="CHEBI:29108"/>
        <label>1</label>
    </ligand>
</feature>
<comment type="caution">
    <text evidence="10">The sequence shown here is derived from an EMBL/GenBank/DDBJ whole genome shotgun (WGS) entry which is preliminary data.</text>
</comment>
<gene>
    <name evidence="10" type="ORF">H9891_11380</name>
</gene>
<dbReference type="SUPFAM" id="SSF51011">
    <property type="entry name" value="Glycosyl hydrolase domain"/>
    <property type="match status" value="1"/>
</dbReference>
<evidence type="ECO:0000259" key="9">
    <source>
        <dbReference type="SMART" id="SM00642"/>
    </source>
</evidence>